<reference evidence="1" key="1">
    <citation type="submission" date="2023-05" db="EMBL/GenBank/DDBJ databases">
        <authorList>
            <consortium name="ELIXIR-Norway"/>
        </authorList>
    </citation>
    <scope>NUCLEOTIDE SEQUENCE</scope>
</reference>
<organism evidence="1 2">
    <name type="scientific">Rangifer tarandus platyrhynchus</name>
    <name type="common">Svalbard reindeer</name>
    <dbReference type="NCBI Taxonomy" id="3082113"/>
    <lineage>
        <taxon>Eukaryota</taxon>
        <taxon>Metazoa</taxon>
        <taxon>Chordata</taxon>
        <taxon>Craniata</taxon>
        <taxon>Vertebrata</taxon>
        <taxon>Euteleostomi</taxon>
        <taxon>Mammalia</taxon>
        <taxon>Eutheria</taxon>
        <taxon>Laurasiatheria</taxon>
        <taxon>Artiodactyla</taxon>
        <taxon>Ruminantia</taxon>
        <taxon>Pecora</taxon>
        <taxon>Cervidae</taxon>
        <taxon>Odocoileinae</taxon>
        <taxon>Rangifer</taxon>
    </lineage>
</organism>
<protein>
    <submittedName>
        <fullName evidence="1">Uncharacterized protein</fullName>
    </submittedName>
</protein>
<proteinExistence type="predicted"/>
<accession>A0ACB0DWD2</accession>
<evidence type="ECO:0000313" key="1">
    <source>
        <dbReference type="EMBL" id="CAI9692478.1"/>
    </source>
</evidence>
<dbReference type="Proteomes" id="UP001162501">
    <property type="component" value="Chromosome 10"/>
</dbReference>
<sequence>MSRHHFHLSVRALSRVALLAPGVWWADVWLRGGREPSATGDSNGGRSVRLLQWRPQGCGDAEEKGVTRWVLPSAARLLHRVPAAAGVRADLRQLGREGAGVTERPPALPPTRSALALAHSGARPEAARGDHGTSAGGLLERGCERGTGGGRGRGRRSRSCSEV</sequence>
<name>A0ACB0DWD2_RANTA</name>
<evidence type="ECO:0000313" key="2">
    <source>
        <dbReference type="Proteomes" id="UP001162501"/>
    </source>
</evidence>
<dbReference type="EMBL" id="OX596094">
    <property type="protein sequence ID" value="CAI9692478.1"/>
    <property type="molecule type" value="Genomic_DNA"/>
</dbReference>
<gene>
    <name evidence="1" type="ORF">MRATA1EN3_LOCUS3691</name>
</gene>